<feature type="region of interest" description="Disordered" evidence="2">
    <location>
        <begin position="325"/>
        <end position="353"/>
    </location>
</feature>
<dbReference type="GO" id="GO:0005886">
    <property type="term" value="C:plasma membrane"/>
    <property type="evidence" value="ECO:0007669"/>
    <property type="project" value="TreeGrafter"/>
</dbReference>
<feature type="transmembrane region" description="Helical" evidence="3">
    <location>
        <begin position="268"/>
        <end position="290"/>
    </location>
</feature>
<dbReference type="GO" id="GO:0015250">
    <property type="term" value="F:water channel activity"/>
    <property type="evidence" value="ECO:0007669"/>
    <property type="project" value="TreeGrafter"/>
</dbReference>
<name>A0A9K3Q6R0_9STRA</name>
<feature type="transmembrane region" description="Helical" evidence="3">
    <location>
        <begin position="229"/>
        <end position="256"/>
    </location>
</feature>
<reference evidence="4" key="2">
    <citation type="submission" date="2021-04" db="EMBL/GenBank/DDBJ databases">
        <authorList>
            <person name="Podell S."/>
        </authorList>
    </citation>
    <scope>NUCLEOTIDE SEQUENCE</scope>
    <source>
        <strain evidence="4">Hildebrandi</strain>
    </source>
</reference>
<evidence type="ECO:0000313" key="5">
    <source>
        <dbReference type="Proteomes" id="UP000693970"/>
    </source>
</evidence>
<gene>
    <name evidence="4" type="ORF">IV203_018648</name>
</gene>
<sequence length="353" mass="37299">MTDSDASSAAPVAAPGGLRIARASLVKAESCVNSVSCLPTDDGYCLQVEQPVTTATACHANSPAPVPPETPIKSNNLQRFRKLVSELLGTLLLVMIVVGSGIMGETLSEDVGVQLMINSIATLAGLYCLITTLGPISGAHFNPVVSMVDVLYGDMPMMECLWYTAVQIMGAILGALIANMMFDVPIALSTTVRFSWNLWISEILSTATLIFVIHGAIRTGQGDTVPIAVASWVGGGYFFTSSTIFANPAVTIGRIFSDTFAGIAPKSAGPFVCFQIIGGLLGYGLVRFLYPSNVSSNDKMAQDDPLYRRAYVLVHQGFFDNHGYNSGTKDRTTSGPTGDASKPCGSCETDKGE</sequence>
<evidence type="ECO:0000256" key="3">
    <source>
        <dbReference type="SAM" id="Phobius"/>
    </source>
</evidence>
<dbReference type="Pfam" id="PF00230">
    <property type="entry name" value="MIP"/>
    <property type="match status" value="1"/>
</dbReference>
<keyword evidence="3" id="KW-0812">Transmembrane</keyword>
<evidence type="ECO:0000313" key="4">
    <source>
        <dbReference type="EMBL" id="KAG7372505.1"/>
    </source>
</evidence>
<feature type="transmembrane region" description="Helical" evidence="3">
    <location>
        <begin position="160"/>
        <end position="182"/>
    </location>
</feature>
<accession>A0A9K3Q6R0</accession>
<evidence type="ECO:0000256" key="1">
    <source>
        <dbReference type="ARBA" id="ARBA00006175"/>
    </source>
</evidence>
<keyword evidence="3" id="KW-1133">Transmembrane helix</keyword>
<feature type="transmembrane region" description="Helical" evidence="3">
    <location>
        <begin position="115"/>
        <end position="139"/>
    </location>
</feature>
<reference evidence="4" key="1">
    <citation type="journal article" date="2021" name="Sci. Rep.">
        <title>Diploid genomic architecture of Nitzschia inconspicua, an elite biomass production diatom.</title>
        <authorList>
            <person name="Oliver A."/>
            <person name="Podell S."/>
            <person name="Pinowska A."/>
            <person name="Traller J.C."/>
            <person name="Smith S.R."/>
            <person name="McClure R."/>
            <person name="Beliaev A."/>
            <person name="Bohutskyi P."/>
            <person name="Hill E.A."/>
            <person name="Rabines A."/>
            <person name="Zheng H."/>
            <person name="Allen L.Z."/>
            <person name="Kuo A."/>
            <person name="Grigoriev I.V."/>
            <person name="Allen A.E."/>
            <person name="Hazlebeck D."/>
            <person name="Allen E.E."/>
        </authorList>
    </citation>
    <scope>NUCLEOTIDE SEQUENCE</scope>
    <source>
        <strain evidence="4">Hildebrandi</strain>
    </source>
</reference>
<feature type="transmembrane region" description="Helical" evidence="3">
    <location>
        <begin position="83"/>
        <end position="103"/>
    </location>
</feature>
<dbReference type="EMBL" id="JAGRRH010000003">
    <property type="protein sequence ID" value="KAG7372505.1"/>
    <property type="molecule type" value="Genomic_DNA"/>
</dbReference>
<organism evidence="4 5">
    <name type="scientific">Nitzschia inconspicua</name>
    <dbReference type="NCBI Taxonomy" id="303405"/>
    <lineage>
        <taxon>Eukaryota</taxon>
        <taxon>Sar</taxon>
        <taxon>Stramenopiles</taxon>
        <taxon>Ochrophyta</taxon>
        <taxon>Bacillariophyta</taxon>
        <taxon>Bacillariophyceae</taxon>
        <taxon>Bacillariophycidae</taxon>
        <taxon>Bacillariales</taxon>
        <taxon>Bacillariaceae</taxon>
        <taxon>Nitzschia</taxon>
    </lineage>
</organism>
<keyword evidence="3" id="KW-0472">Membrane</keyword>
<dbReference type="InterPro" id="IPR000425">
    <property type="entry name" value="MIP"/>
</dbReference>
<dbReference type="OrthoDB" id="196903at2759"/>
<evidence type="ECO:0000256" key="2">
    <source>
        <dbReference type="SAM" id="MobiDB-lite"/>
    </source>
</evidence>
<keyword evidence="5" id="KW-1185">Reference proteome</keyword>
<protein>
    <submittedName>
        <fullName evidence="4">Major intrinsic protein</fullName>
    </submittedName>
</protein>
<comment type="caution">
    <text evidence="4">The sequence shown here is derived from an EMBL/GenBank/DDBJ whole genome shotgun (WGS) entry which is preliminary data.</text>
</comment>
<dbReference type="AlphaFoldDB" id="A0A9K3Q6R0"/>
<feature type="transmembrane region" description="Helical" evidence="3">
    <location>
        <begin position="194"/>
        <end position="217"/>
    </location>
</feature>
<comment type="similarity">
    <text evidence="1">Belongs to the MIP/aquaporin (TC 1.A.8) family.</text>
</comment>
<dbReference type="InterPro" id="IPR034294">
    <property type="entry name" value="Aquaporin_transptr"/>
</dbReference>
<dbReference type="Proteomes" id="UP000693970">
    <property type="component" value="Unassembled WGS sequence"/>
</dbReference>
<dbReference type="PANTHER" id="PTHR19139:SF199">
    <property type="entry name" value="MIP17260P"/>
    <property type="match status" value="1"/>
</dbReference>
<dbReference type="PANTHER" id="PTHR19139">
    <property type="entry name" value="AQUAPORIN TRANSPORTER"/>
    <property type="match status" value="1"/>
</dbReference>
<proteinExistence type="inferred from homology"/>